<name>A0A218Y4R9_PUNGR</name>
<organism evidence="1 2">
    <name type="scientific">Punica granatum</name>
    <name type="common">Pomegranate</name>
    <dbReference type="NCBI Taxonomy" id="22663"/>
    <lineage>
        <taxon>Eukaryota</taxon>
        <taxon>Viridiplantae</taxon>
        <taxon>Streptophyta</taxon>
        <taxon>Embryophyta</taxon>
        <taxon>Tracheophyta</taxon>
        <taxon>Spermatophyta</taxon>
        <taxon>Magnoliopsida</taxon>
        <taxon>eudicotyledons</taxon>
        <taxon>Gunneridae</taxon>
        <taxon>Pentapetalae</taxon>
        <taxon>rosids</taxon>
        <taxon>malvids</taxon>
        <taxon>Myrtales</taxon>
        <taxon>Lythraceae</taxon>
        <taxon>Punica</taxon>
    </lineage>
</organism>
<reference evidence="2" key="1">
    <citation type="journal article" date="2017" name="Plant J.">
        <title>The pomegranate (Punica granatum L.) genome and the genomics of punicalagin biosynthesis.</title>
        <authorList>
            <person name="Qin G."/>
            <person name="Xu C."/>
            <person name="Ming R."/>
            <person name="Tang H."/>
            <person name="Guyot R."/>
            <person name="Kramer E.M."/>
            <person name="Hu Y."/>
            <person name="Yi X."/>
            <person name="Qi Y."/>
            <person name="Xu X."/>
            <person name="Gao Z."/>
            <person name="Pan H."/>
            <person name="Jian J."/>
            <person name="Tian Y."/>
            <person name="Yue Z."/>
            <person name="Xu Y."/>
        </authorList>
    </citation>
    <scope>NUCLEOTIDE SEQUENCE [LARGE SCALE GENOMIC DNA]</scope>
    <source>
        <strain evidence="2">cv. Dabenzi</strain>
    </source>
</reference>
<comment type="caution">
    <text evidence="1">The sequence shown here is derived from an EMBL/GenBank/DDBJ whole genome shotgun (WGS) entry which is preliminary data.</text>
</comment>
<evidence type="ECO:0000313" key="2">
    <source>
        <dbReference type="Proteomes" id="UP000197138"/>
    </source>
</evidence>
<evidence type="ECO:0000313" key="1">
    <source>
        <dbReference type="EMBL" id="OWM91522.1"/>
    </source>
</evidence>
<proteinExistence type="predicted"/>
<sequence>MARMEGSVCTQYRSRDPILRAAETRSGRVVTGIPGGFLAVSAGFGLGKRSHELWEWAGVREDSKERLA</sequence>
<protein>
    <submittedName>
        <fullName evidence="1">Uncharacterized protein</fullName>
    </submittedName>
</protein>
<dbReference type="Proteomes" id="UP000197138">
    <property type="component" value="Unassembled WGS sequence"/>
</dbReference>
<gene>
    <name evidence="1" type="ORF">CDL15_Pgr004913</name>
</gene>
<dbReference type="EMBL" id="MTKT01000197">
    <property type="protein sequence ID" value="OWM91522.1"/>
    <property type="molecule type" value="Genomic_DNA"/>
</dbReference>
<accession>A0A218Y4R9</accession>
<dbReference type="AlphaFoldDB" id="A0A218Y4R9"/>